<dbReference type="PROSITE" id="PS00444">
    <property type="entry name" value="POLYPRENYL_SYNTHASE_2"/>
    <property type="match status" value="1"/>
</dbReference>
<dbReference type="Pfam" id="PF00348">
    <property type="entry name" value="polyprenyl_synt"/>
    <property type="match status" value="1"/>
</dbReference>
<evidence type="ECO:0000256" key="8">
    <source>
        <dbReference type="ARBA" id="ARBA00023229"/>
    </source>
</evidence>
<sequence length="300" mass="32791">MSHPSITDYIKERASLIERELAAYAPEEWHIPAVLKDAMTYSLMAGGKRLRPVMVLAAAEACGGSVEAALPVAAAVEMVHTYSLVHDDLPALDNDDYRRGRLTNHKMYGEAIAILAGDALLTHAFYSASRASRLYGVPAERVLDIIEELAVLAGPRGMVGGQVADMQGEQGLTQLAELEYIHLHKTSDLIVFSLKAGGRIGGATERQLSALETYGRNIGLAFQIQDDILDVVGDEQKLGKAVRSDEKMQKVTYPYFIGLEASRLKVTELTDLGKKAVRDAGFQAPERLLELADFLTERDH</sequence>
<evidence type="ECO:0000256" key="6">
    <source>
        <dbReference type="ARBA" id="ARBA00022723"/>
    </source>
</evidence>
<dbReference type="GO" id="GO:0046872">
    <property type="term" value="F:metal ion binding"/>
    <property type="evidence" value="ECO:0007669"/>
    <property type="project" value="UniProtKB-KW"/>
</dbReference>
<evidence type="ECO:0000256" key="10">
    <source>
        <dbReference type="ARBA" id="ARBA00032873"/>
    </source>
</evidence>
<evidence type="ECO:0000256" key="12">
    <source>
        <dbReference type="RuleBase" id="RU004466"/>
    </source>
</evidence>
<evidence type="ECO:0000256" key="1">
    <source>
        <dbReference type="ARBA" id="ARBA00001946"/>
    </source>
</evidence>
<dbReference type="EC" id="2.5.1.10" evidence="3"/>
<dbReference type="SFLD" id="SFLDG01017">
    <property type="entry name" value="Polyprenyl_Transferase_Like"/>
    <property type="match status" value="1"/>
</dbReference>
<gene>
    <name evidence="13" type="ORF">IDH45_21045</name>
</gene>
<protein>
    <recommendedName>
        <fullName evidence="4">Farnesyl diphosphate synthase</fullName>
        <ecNumber evidence="3">2.5.1.10</ecNumber>
    </recommendedName>
    <alternativeName>
        <fullName evidence="10">(2E,6E)-farnesyl diphosphate synthase</fullName>
    </alternativeName>
    <alternativeName>
        <fullName evidence="9">Geranyltranstransferase</fullName>
    </alternativeName>
</protein>
<dbReference type="Gene3D" id="1.10.600.10">
    <property type="entry name" value="Farnesyl Diphosphate Synthase"/>
    <property type="match status" value="1"/>
</dbReference>
<keyword evidence="14" id="KW-1185">Reference proteome</keyword>
<name>A0A927CAJ5_9BACL</name>
<dbReference type="SUPFAM" id="SSF48576">
    <property type="entry name" value="Terpenoid synthases"/>
    <property type="match status" value="1"/>
</dbReference>
<dbReference type="GO" id="GO:0005737">
    <property type="term" value="C:cytoplasm"/>
    <property type="evidence" value="ECO:0007669"/>
    <property type="project" value="UniProtKB-ARBA"/>
</dbReference>
<dbReference type="PROSITE" id="PS00723">
    <property type="entry name" value="POLYPRENYL_SYNTHASE_1"/>
    <property type="match status" value="1"/>
</dbReference>
<dbReference type="CDD" id="cd00685">
    <property type="entry name" value="Trans_IPPS_HT"/>
    <property type="match status" value="1"/>
</dbReference>
<keyword evidence="6" id="KW-0479">Metal-binding</keyword>
<dbReference type="RefSeq" id="WP_190930099.1">
    <property type="nucleotide sequence ID" value="NZ_JACXJA010000029.1"/>
</dbReference>
<dbReference type="SFLD" id="SFLDS00005">
    <property type="entry name" value="Isoprenoid_Synthase_Type_I"/>
    <property type="match status" value="1"/>
</dbReference>
<dbReference type="InterPro" id="IPR000092">
    <property type="entry name" value="Polyprenyl_synt"/>
</dbReference>
<keyword evidence="7" id="KW-0460">Magnesium</keyword>
<keyword evidence="5 12" id="KW-0808">Transferase</keyword>
<evidence type="ECO:0000256" key="3">
    <source>
        <dbReference type="ARBA" id="ARBA00012439"/>
    </source>
</evidence>
<comment type="catalytic activity">
    <reaction evidence="11">
        <text>isopentenyl diphosphate + (2E)-geranyl diphosphate = (2E,6E)-farnesyl diphosphate + diphosphate</text>
        <dbReference type="Rhea" id="RHEA:19361"/>
        <dbReference type="ChEBI" id="CHEBI:33019"/>
        <dbReference type="ChEBI" id="CHEBI:58057"/>
        <dbReference type="ChEBI" id="CHEBI:128769"/>
        <dbReference type="ChEBI" id="CHEBI:175763"/>
        <dbReference type="EC" id="2.5.1.10"/>
    </reaction>
</comment>
<organism evidence="13 14">
    <name type="scientific">Paenibacillus oceani</name>
    <dbReference type="NCBI Taxonomy" id="2772510"/>
    <lineage>
        <taxon>Bacteria</taxon>
        <taxon>Bacillati</taxon>
        <taxon>Bacillota</taxon>
        <taxon>Bacilli</taxon>
        <taxon>Bacillales</taxon>
        <taxon>Paenibacillaceae</taxon>
        <taxon>Paenibacillus</taxon>
    </lineage>
</organism>
<dbReference type="EMBL" id="JACXJA010000029">
    <property type="protein sequence ID" value="MBD2864479.1"/>
    <property type="molecule type" value="Genomic_DNA"/>
</dbReference>
<dbReference type="GO" id="GO:0016114">
    <property type="term" value="P:terpenoid biosynthetic process"/>
    <property type="evidence" value="ECO:0007669"/>
    <property type="project" value="UniProtKB-ARBA"/>
</dbReference>
<comment type="cofactor">
    <cofactor evidence="1">
        <name>Mg(2+)</name>
        <dbReference type="ChEBI" id="CHEBI:18420"/>
    </cofactor>
</comment>
<evidence type="ECO:0000313" key="14">
    <source>
        <dbReference type="Proteomes" id="UP000639396"/>
    </source>
</evidence>
<dbReference type="PANTHER" id="PTHR43281">
    <property type="entry name" value="FARNESYL DIPHOSPHATE SYNTHASE"/>
    <property type="match status" value="1"/>
</dbReference>
<evidence type="ECO:0000256" key="9">
    <source>
        <dbReference type="ARBA" id="ARBA00032380"/>
    </source>
</evidence>
<evidence type="ECO:0000313" key="13">
    <source>
        <dbReference type="EMBL" id="MBD2864479.1"/>
    </source>
</evidence>
<dbReference type="NCBIfam" id="NF045485">
    <property type="entry name" value="FPPsyn"/>
    <property type="match status" value="1"/>
</dbReference>
<evidence type="ECO:0000256" key="2">
    <source>
        <dbReference type="ARBA" id="ARBA00006706"/>
    </source>
</evidence>
<dbReference type="InterPro" id="IPR008949">
    <property type="entry name" value="Isoprenoid_synthase_dom_sf"/>
</dbReference>
<comment type="caution">
    <text evidence="13">The sequence shown here is derived from an EMBL/GenBank/DDBJ whole genome shotgun (WGS) entry which is preliminary data.</text>
</comment>
<reference evidence="13" key="1">
    <citation type="submission" date="2020-09" db="EMBL/GenBank/DDBJ databases">
        <title>A novel bacterium of genus Paenibacillus, isolated from South China Sea.</title>
        <authorList>
            <person name="Huang H."/>
            <person name="Mo K."/>
            <person name="Hu Y."/>
        </authorList>
    </citation>
    <scope>NUCLEOTIDE SEQUENCE</scope>
    <source>
        <strain evidence="13">IB182363</strain>
    </source>
</reference>
<dbReference type="GO" id="GO:0004337">
    <property type="term" value="F:(2E,6E)-farnesyl diphosphate synthase activity"/>
    <property type="evidence" value="ECO:0007669"/>
    <property type="project" value="UniProtKB-EC"/>
</dbReference>
<dbReference type="InterPro" id="IPR033749">
    <property type="entry name" value="Polyprenyl_synt_CS"/>
</dbReference>
<keyword evidence="8" id="KW-0414">Isoprene biosynthesis</keyword>
<evidence type="ECO:0000256" key="4">
    <source>
        <dbReference type="ARBA" id="ARBA00015100"/>
    </source>
</evidence>
<dbReference type="Proteomes" id="UP000639396">
    <property type="component" value="Unassembled WGS sequence"/>
</dbReference>
<dbReference type="AlphaFoldDB" id="A0A927CAJ5"/>
<evidence type="ECO:0000256" key="5">
    <source>
        <dbReference type="ARBA" id="ARBA00022679"/>
    </source>
</evidence>
<evidence type="ECO:0000256" key="11">
    <source>
        <dbReference type="ARBA" id="ARBA00049399"/>
    </source>
</evidence>
<comment type="similarity">
    <text evidence="2 12">Belongs to the FPP/GGPP synthase family.</text>
</comment>
<proteinExistence type="inferred from homology"/>
<accession>A0A927CAJ5</accession>
<evidence type="ECO:0000256" key="7">
    <source>
        <dbReference type="ARBA" id="ARBA00022842"/>
    </source>
</evidence>
<dbReference type="FunFam" id="1.10.600.10:FF:000001">
    <property type="entry name" value="Geranylgeranyl diphosphate synthase"/>
    <property type="match status" value="1"/>
</dbReference>
<dbReference type="InterPro" id="IPR053378">
    <property type="entry name" value="Prenyl_diphosphate_synthase"/>
</dbReference>
<dbReference type="PANTHER" id="PTHR43281:SF1">
    <property type="entry name" value="FARNESYL DIPHOSPHATE SYNTHASE"/>
    <property type="match status" value="1"/>
</dbReference>